<dbReference type="AlphaFoldDB" id="A0AAV1UNS7"/>
<organism evidence="2 3">
    <name type="scientific">Peronospora matthiolae</name>
    <dbReference type="NCBI Taxonomy" id="2874970"/>
    <lineage>
        <taxon>Eukaryota</taxon>
        <taxon>Sar</taxon>
        <taxon>Stramenopiles</taxon>
        <taxon>Oomycota</taxon>
        <taxon>Peronosporomycetes</taxon>
        <taxon>Peronosporales</taxon>
        <taxon>Peronosporaceae</taxon>
        <taxon>Peronospora</taxon>
    </lineage>
</organism>
<dbReference type="Proteomes" id="UP001162060">
    <property type="component" value="Unassembled WGS sequence"/>
</dbReference>
<evidence type="ECO:0000313" key="2">
    <source>
        <dbReference type="EMBL" id="CAK7934679.1"/>
    </source>
</evidence>
<proteinExistence type="predicted"/>
<comment type="caution">
    <text evidence="2">The sequence shown here is derived from an EMBL/GenBank/DDBJ whole genome shotgun (WGS) entry which is preliminary data.</text>
</comment>
<dbReference type="EMBL" id="CAKLBY020000217">
    <property type="protein sequence ID" value="CAK7934679.1"/>
    <property type="molecule type" value="Genomic_DNA"/>
</dbReference>
<accession>A0AAV1UNS7</accession>
<sequence length="69" mass="7528">MDQSSSVAEPGSSPPSSDPRPTMADVLGKQEHLRRDHAEADAARRRVETPQPLASDIEWIERQYAAGGD</sequence>
<feature type="region of interest" description="Disordered" evidence="1">
    <location>
        <begin position="1"/>
        <end position="56"/>
    </location>
</feature>
<reference evidence="2" key="1">
    <citation type="submission" date="2024-01" db="EMBL/GenBank/DDBJ databases">
        <authorList>
            <person name="Webb A."/>
        </authorList>
    </citation>
    <scope>NUCLEOTIDE SEQUENCE</scope>
    <source>
        <strain evidence="2">Pm1</strain>
    </source>
</reference>
<feature type="compositionally biased region" description="Basic and acidic residues" evidence="1">
    <location>
        <begin position="28"/>
        <end position="48"/>
    </location>
</feature>
<evidence type="ECO:0000256" key="1">
    <source>
        <dbReference type="SAM" id="MobiDB-lite"/>
    </source>
</evidence>
<evidence type="ECO:0000313" key="3">
    <source>
        <dbReference type="Proteomes" id="UP001162060"/>
    </source>
</evidence>
<name>A0AAV1UNS7_9STRA</name>
<protein>
    <submittedName>
        <fullName evidence="2">Uncharacterized protein</fullName>
    </submittedName>
</protein>
<gene>
    <name evidence="2" type="ORF">PM001_LOCUS19829</name>
</gene>